<dbReference type="GO" id="GO:0005634">
    <property type="term" value="C:nucleus"/>
    <property type="evidence" value="ECO:0007669"/>
    <property type="project" value="UniProtKB-SubCell"/>
</dbReference>
<evidence type="ECO:0000256" key="2">
    <source>
        <dbReference type="ARBA" id="ARBA00022723"/>
    </source>
</evidence>
<keyword evidence="4" id="KW-0238">DNA-binding</keyword>
<dbReference type="AlphaFoldDB" id="A0A5N6T941"/>
<dbReference type="GO" id="GO:0003677">
    <property type="term" value="F:DNA binding"/>
    <property type="evidence" value="ECO:0007669"/>
    <property type="project" value="UniProtKB-KW"/>
</dbReference>
<dbReference type="SMART" id="SM00906">
    <property type="entry name" value="Fungal_trans"/>
    <property type="match status" value="1"/>
</dbReference>
<comment type="subcellular location">
    <subcellularLocation>
        <location evidence="1">Nucleus</location>
    </subcellularLocation>
</comment>
<evidence type="ECO:0000256" key="5">
    <source>
        <dbReference type="ARBA" id="ARBA00023163"/>
    </source>
</evidence>
<dbReference type="PANTHER" id="PTHR46910">
    <property type="entry name" value="TRANSCRIPTION FACTOR PDR1"/>
    <property type="match status" value="1"/>
</dbReference>
<accession>A0A5N6T941</accession>
<dbReference type="InterPro" id="IPR036864">
    <property type="entry name" value="Zn2-C6_fun-type_DNA-bd_sf"/>
</dbReference>
<dbReference type="GO" id="GO:0009893">
    <property type="term" value="P:positive regulation of metabolic process"/>
    <property type="evidence" value="ECO:0007669"/>
    <property type="project" value="UniProtKB-ARBA"/>
</dbReference>
<feature type="domain" description="Zn(2)-C6 fungal-type" evidence="7">
    <location>
        <begin position="14"/>
        <end position="44"/>
    </location>
</feature>
<dbReference type="RefSeq" id="XP_031918762.1">
    <property type="nucleotide sequence ID" value="XM_032051267.1"/>
</dbReference>
<dbReference type="PANTHER" id="PTHR46910:SF37">
    <property type="entry name" value="ZN(II)2CYS6 TRANSCRIPTION FACTOR (EUROFUNG)"/>
    <property type="match status" value="1"/>
</dbReference>
<dbReference type="Pfam" id="PF04082">
    <property type="entry name" value="Fungal_trans"/>
    <property type="match status" value="1"/>
</dbReference>
<evidence type="ECO:0000313" key="9">
    <source>
        <dbReference type="Proteomes" id="UP000325672"/>
    </source>
</evidence>
<dbReference type="GO" id="GO:0000981">
    <property type="term" value="F:DNA-binding transcription factor activity, RNA polymerase II-specific"/>
    <property type="evidence" value="ECO:0007669"/>
    <property type="project" value="InterPro"/>
</dbReference>
<organism evidence="8 9">
    <name type="scientific">Aspergillus pseudotamarii</name>
    <dbReference type="NCBI Taxonomy" id="132259"/>
    <lineage>
        <taxon>Eukaryota</taxon>
        <taxon>Fungi</taxon>
        <taxon>Dikarya</taxon>
        <taxon>Ascomycota</taxon>
        <taxon>Pezizomycotina</taxon>
        <taxon>Eurotiomycetes</taxon>
        <taxon>Eurotiomycetidae</taxon>
        <taxon>Eurotiales</taxon>
        <taxon>Aspergillaceae</taxon>
        <taxon>Aspergillus</taxon>
        <taxon>Aspergillus subgen. Circumdati</taxon>
    </lineage>
</organism>
<evidence type="ECO:0000256" key="6">
    <source>
        <dbReference type="ARBA" id="ARBA00023242"/>
    </source>
</evidence>
<evidence type="ECO:0000256" key="3">
    <source>
        <dbReference type="ARBA" id="ARBA00023015"/>
    </source>
</evidence>
<dbReference type="SUPFAM" id="SSF57701">
    <property type="entry name" value="Zn2/Cys6 DNA-binding domain"/>
    <property type="match status" value="1"/>
</dbReference>
<dbReference type="Gene3D" id="4.10.240.10">
    <property type="entry name" value="Zn(2)-C6 fungal-type DNA-binding domain"/>
    <property type="match status" value="1"/>
</dbReference>
<dbReference type="CDD" id="cd00067">
    <property type="entry name" value="GAL4"/>
    <property type="match status" value="1"/>
</dbReference>
<keyword evidence="6" id="KW-0539">Nucleus</keyword>
<keyword evidence="3" id="KW-0805">Transcription regulation</keyword>
<proteinExistence type="predicted"/>
<dbReference type="GeneID" id="43635477"/>
<dbReference type="InterPro" id="IPR001138">
    <property type="entry name" value="Zn2Cys6_DnaBD"/>
</dbReference>
<dbReference type="PROSITE" id="PS00463">
    <property type="entry name" value="ZN2_CY6_FUNGAL_1"/>
    <property type="match status" value="1"/>
</dbReference>
<sequence>MDPHPPFGHALRTSCDKCRAAKVRCQREGQSCARCLQRGDDCATTFHPRKTSKPDRRGKILDMESRIERMESILAASGLASEAITPATTGTSTDLDDQLSMLLLHDEGSSTFIGSASSLSLFSPAGLQWISSRTNSSDLSDLILRRIQACPPLYESIRLWHGLDCRGQVSLPPKHVADLFVAYFFDTLNDVIPLYRRDKFEALYEQQYSSCPPKSTSWYASLNVVLALGCLLSHEENMNVSTENSMLAPTTAVGYLQNCWNVFGELSLSCRDLMAVQALLAMVKSHSVDLNFGSGLINEFQALTSEILLDKEATYIALGAAVRVATSLGLQQQLKGPRLSPPEVSERYIIFWCMYSLDKSLSLRLGRPPAIDDRDIEIDIPDERQLAVTNPRTAVLLLAHMRLSRIASEVYSELYSARSRRYPALKRFRTISDVDAKLQEWCRSLPVDVQPGKPIACSKENVRHVITLHLEYFNCLATLHRCWAFQDQLTEYDELRNDMARQDCADIGDRVYTGHMICLDSARNVARLLIAIDKCGFPKRTMLVGLTLFHSLSAFIILFANIIQNPSDSYITEDVQLLGVILDSLFPSLQASGTFLPNLVSEIFSKMRSMAVEYVEKVQVELKNVSKRPRRDSDEAIMHLPHRPATINHGQPRNKGLISTADTYWTNARHTASPNSTEATSLTETELPHELASRDNAWESLYDGLDNLPTDEIPLGQNPFNENYNMASFAEPLPGSVPFIPWSLDFDLTDLWQYGKQDLFEGRSRE</sequence>
<evidence type="ECO:0000313" key="8">
    <source>
        <dbReference type="EMBL" id="KAE8142699.1"/>
    </source>
</evidence>
<name>A0A5N6T941_ASPPS</name>
<dbReference type="Proteomes" id="UP000325672">
    <property type="component" value="Unassembled WGS sequence"/>
</dbReference>
<evidence type="ECO:0000256" key="1">
    <source>
        <dbReference type="ARBA" id="ARBA00004123"/>
    </source>
</evidence>
<reference evidence="8 9" key="1">
    <citation type="submission" date="2019-04" db="EMBL/GenBank/DDBJ databases">
        <title>Friends and foes A comparative genomics study of 23 Aspergillus species from section Flavi.</title>
        <authorList>
            <consortium name="DOE Joint Genome Institute"/>
            <person name="Kjaerbolling I."/>
            <person name="Vesth T."/>
            <person name="Frisvad J.C."/>
            <person name="Nybo J.L."/>
            <person name="Theobald S."/>
            <person name="Kildgaard S."/>
            <person name="Isbrandt T."/>
            <person name="Kuo A."/>
            <person name="Sato A."/>
            <person name="Lyhne E.K."/>
            <person name="Kogle M.E."/>
            <person name="Wiebenga A."/>
            <person name="Kun R.S."/>
            <person name="Lubbers R.J."/>
            <person name="Makela M.R."/>
            <person name="Barry K."/>
            <person name="Chovatia M."/>
            <person name="Clum A."/>
            <person name="Daum C."/>
            <person name="Haridas S."/>
            <person name="He G."/>
            <person name="LaButti K."/>
            <person name="Lipzen A."/>
            <person name="Mondo S."/>
            <person name="Riley R."/>
            <person name="Salamov A."/>
            <person name="Simmons B.A."/>
            <person name="Magnuson J.K."/>
            <person name="Henrissat B."/>
            <person name="Mortensen U.H."/>
            <person name="Larsen T.O."/>
            <person name="Devries R.P."/>
            <person name="Grigoriev I.V."/>
            <person name="Machida M."/>
            <person name="Baker S.E."/>
            <person name="Andersen M.R."/>
        </authorList>
    </citation>
    <scope>NUCLEOTIDE SEQUENCE [LARGE SCALE GENOMIC DNA]</scope>
    <source>
        <strain evidence="8 9">CBS 117625</strain>
    </source>
</reference>
<dbReference type="GO" id="GO:0006351">
    <property type="term" value="P:DNA-templated transcription"/>
    <property type="evidence" value="ECO:0007669"/>
    <property type="project" value="InterPro"/>
</dbReference>
<keyword evidence="5" id="KW-0804">Transcription</keyword>
<dbReference type="InterPro" id="IPR007219">
    <property type="entry name" value="XnlR_reg_dom"/>
</dbReference>
<dbReference type="PROSITE" id="PS50048">
    <property type="entry name" value="ZN2_CY6_FUNGAL_2"/>
    <property type="match status" value="1"/>
</dbReference>
<evidence type="ECO:0000259" key="7">
    <source>
        <dbReference type="PROSITE" id="PS50048"/>
    </source>
</evidence>
<protein>
    <submittedName>
        <fullName evidence="8">Fungal-specific transcription factor domain-containing protein</fullName>
    </submittedName>
</protein>
<evidence type="ECO:0000256" key="4">
    <source>
        <dbReference type="ARBA" id="ARBA00023125"/>
    </source>
</evidence>
<keyword evidence="2" id="KW-0479">Metal-binding</keyword>
<dbReference type="CDD" id="cd12148">
    <property type="entry name" value="fungal_TF_MHR"/>
    <property type="match status" value="1"/>
</dbReference>
<dbReference type="GO" id="GO:0008270">
    <property type="term" value="F:zinc ion binding"/>
    <property type="evidence" value="ECO:0007669"/>
    <property type="project" value="InterPro"/>
</dbReference>
<dbReference type="InterPro" id="IPR050987">
    <property type="entry name" value="AtrR-like"/>
</dbReference>
<gene>
    <name evidence="8" type="ORF">BDV38DRAFT_128978</name>
</gene>
<dbReference type="SMART" id="SM00066">
    <property type="entry name" value="GAL4"/>
    <property type="match status" value="1"/>
</dbReference>
<dbReference type="OrthoDB" id="2123952at2759"/>
<dbReference type="EMBL" id="ML743554">
    <property type="protein sequence ID" value="KAE8142699.1"/>
    <property type="molecule type" value="Genomic_DNA"/>
</dbReference>
<keyword evidence="9" id="KW-1185">Reference proteome</keyword>